<feature type="non-terminal residue" evidence="1">
    <location>
        <position position="1"/>
    </location>
</feature>
<reference evidence="1" key="1">
    <citation type="journal article" date="2014" name="Front. Microbiol.">
        <title>High frequency of phylogenetically diverse reductive dehalogenase-homologous genes in deep subseafloor sedimentary metagenomes.</title>
        <authorList>
            <person name="Kawai M."/>
            <person name="Futagami T."/>
            <person name="Toyoda A."/>
            <person name="Takaki Y."/>
            <person name="Nishi S."/>
            <person name="Hori S."/>
            <person name="Arai W."/>
            <person name="Tsubouchi T."/>
            <person name="Morono Y."/>
            <person name="Uchiyama I."/>
            <person name="Ito T."/>
            <person name="Fujiyama A."/>
            <person name="Inagaki F."/>
            <person name="Takami H."/>
        </authorList>
    </citation>
    <scope>NUCLEOTIDE SEQUENCE</scope>
    <source>
        <strain evidence="1">Expedition CK06-06</strain>
    </source>
</reference>
<dbReference type="EMBL" id="BARV01030133">
    <property type="protein sequence ID" value="GAI37876.1"/>
    <property type="molecule type" value="Genomic_DNA"/>
</dbReference>
<dbReference type="AlphaFoldDB" id="X1P600"/>
<protein>
    <submittedName>
        <fullName evidence="1">Uncharacterized protein</fullName>
    </submittedName>
</protein>
<comment type="caution">
    <text evidence="1">The sequence shown here is derived from an EMBL/GenBank/DDBJ whole genome shotgun (WGS) entry which is preliminary data.</text>
</comment>
<name>X1P600_9ZZZZ</name>
<gene>
    <name evidence="1" type="ORF">S06H3_47913</name>
</gene>
<sequence>FEEGSILYIAKRDENRMFDGVDQMLKKLVELLQGKEILAVFHADCSIRGKFSFNRILKDEIINRMQSPICKNEPIPWLGLYSGGEFAMIGHQNYILQVTSTLSVLYRYTI</sequence>
<organism evidence="1">
    <name type="scientific">marine sediment metagenome</name>
    <dbReference type="NCBI Taxonomy" id="412755"/>
    <lineage>
        <taxon>unclassified sequences</taxon>
        <taxon>metagenomes</taxon>
        <taxon>ecological metagenomes</taxon>
    </lineage>
</organism>
<proteinExistence type="predicted"/>
<evidence type="ECO:0000313" key="1">
    <source>
        <dbReference type="EMBL" id="GAI37876.1"/>
    </source>
</evidence>
<accession>X1P600</accession>